<dbReference type="PANTHER" id="PTHR12147">
    <property type="entry name" value="METALLOPEPTIDASE M28 FAMILY MEMBER"/>
    <property type="match status" value="1"/>
</dbReference>
<protein>
    <submittedName>
        <fullName evidence="4">M28 family peptidase</fullName>
    </submittedName>
</protein>
<dbReference type="InterPro" id="IPR007484">
    <property type="entry name" value="Peptidase_M28"/>
</dbReference>
<evidence type="ECO:0000259" key="3">
    <source>
        <dbReference type="Pfam" id="PF04389"/>
    </source>
</evidence>
<dbReference type="InterPro" id="IPR045175">
    <property type="entry name" value="M28_fam"/>
</dbReference>
<feature type="signal peptide" evidence="2">
    <location>
        <begin position="1"/>
        <end position="16"/>
    </location>
</feature>
<dbReference type="PANTHER" id="PTHR12147:SF26">
    <property type="entry name" value="PEPTIDASE M28 DOMAIN-CONTAINING PROTEIN"/>
    <property type="match status" value="1"/>
</dbReference>
<dbReference type="EMBL" id="JAXAVX010000006">
    <property type="protein sequence ID" value="MDX8152563.1"/>
    <property type="molecule type" value="Genomic_DNA"/>
</dbReference>
<keyword evidence="2" id="KW-0732">Signal</keyword>
<proteinExistence type="predicted"/>
<name>A0ABU4VL61_9ACTN</name>
<evidence type="ECO:0000313" key="5">
    <source>
        <dbReference type="Proteomes" id="UP001277761"/>
    </source>
</evidence>
<dbReference type="Gene3D" id="3.40.630.10">
    <property type="entry name" value="Zn peptidases"/>
    <property type="match status" value="1"/>
</dbReference>
<feature type="chain" id="PRO_5045568234" evidence="2">
    <location>
        <begin position="17"/>
        <end position="305"/>
    </location>
</feature>
<feature type="region of interest" description="Disordered" evidence="1">
    <location>
        <begin position="17"/>
        <end position="41"/>
    </location>
</feature>
<keyword evidence="5" id="KW-1185">Reference proteome</keyword>
<sequence>MLAVLASALVAALPTAVPVPSGTAPPRAAASRATTPSPPAGDAAWALAQRIAARPRPAGSAAERTAQALVAGRMRAAGLTVRHDRFAVPGHGRSRNVVGIRPGRRPCLWILMAHADSMPGTVGALDNASGVGLLVELAERQRAPGCETWFVATGAEERLFTGRPDHLGASALVRRLRRERRTADVRWALSLDEVGRGRRFHLRSPAPRARRGVERALLAAARRARVPVAWRRDEGAGNSDHRELALAGMAAMKLGVVDNACRHRPCDRTPRLQRAAFRRTAAVVLHLLGPVSASSAASRSGAPPG</sequence>
<reference evidence="4 5" key="1">
    <citation type="submission" date="2023-11" db="EMBL/GenBank/DDBJ databases">
        <authorList>
            <person name="Xu M."/>
            <person name="Jiang T."/>
        </authorList>
    </citation>
    <scope>NUCLEOTIDE SEQUENCE [LARGE SCALE GENOMIC DNA]</scope>
    <source>
        <strain evidence="4 5">SD</strain>
    </source>
</reference>
<comment type="caution">
    <text evidence="4">The sequence shown here is derived from an EMBL/GenBank/DDBJ whole genome shotgun (WGS) entry which is preliminary data.</text>
</comment>
<evidence type="ECO:0000313" key="4">
    <source>
        <dbReference type="EMBL" id="MDX8152563.1"/>
    </source>
</evidence>
<dbReference type="Proteomes" id="UP001277761">
    <property type="component" value="Unassembled WGS sequence"/>
</dbReference>
<dbReference type="RefSeq" id="WP_319954717.1">
    <property type="nucleotide sequence ID" value="NZ_JAXAVX010000006.1"/>
</dbReference>
<dbReference type="SUPFAM" id="SSF53187">
    <property type="entry name" value="Zn-dependent exopeptidases"/>
    <property type="match status" value="1"/>
</dbReference>
<organism evidence="4 5">
    <name type="scientific">Patulibacter brassicae</name>
    <dbReference type="NCBI Taxonomy" id="1705717"/>
    <lineage>
        <taxon>Bacteria</taxon>
        <taxon>Bacillati</taxon>
        <taxon>Actinomycetota</taxon>
        <taxon>Thermoleophilia</taxon>
        <taxon>Solirubrobacterales</taxon>
        <taxon>Patulibacteraceae</taxon>
        <taxon>Patulibacter</taxon>
    </lineage>
</organism>
<gene>
    <name evidence="4" type="ORF">SK069_13235</name>
</gene>
<dbReference type="Pfam" id="PF04389">
    <property type="entry name" value="Peptidase_M28"/>
    <property type="match status" value="1"/>
</dbReference>
<feature type="domain" description="Peptidase M28" evidence="3">
    <location>
        <begin position="96"/>
        <end position="287"/>
    </location>
</feature>
<evidence type="ECO:0000256" key="1">
    <source>
        <dbReference type="SAM" id="MobiDB-lite"/>
    </source>
</evidence>
<accession>A0ABU4VL61</accession>
<evidence type="ECO:0000256" key="2">
    <source>
        <dbReference type="SAM" id="SignalP"/>
    </source>
</evidence>